<comment type="caution">
    <text evidence="2">The sequence shown here is derived from an EMBL/GenBank/DDBJ whole genome shotgun (WGS) entry which is preliminary data.</text>
</comment>
<dbReference type="RefSeq" id="WP_311423221.1">
    <property type="nucleotide sequence ID" value="NZ_JAVREH010000013.1"/>
</dbReference>
<organism evidence="2 3">
    <name type="scientific">Jatrophihabitans lederbergiae</name>
    <dbReference type="NCBI Taxonomy" id="3075547"/>
    <lineage>
        <taxon>Bacteria</taxon>
        <taxon>Bacillati</taxon>
        <taxon>Actinomycetota</taxon>
        <taxon>Actinomycetes</taxon>
        <taxon>Jatrophihabitantales</taxon>
        <taxon>Jatrophihabitantaceae</taxon>
        <taxon>Jatrophihabitans</taxon>
    </lineage>
</organism>
<accession>A0ABU2JC72</accession>
<evidence type="ECO:0000313" key="3">
    <source>
        <dbReference type="Proteomes" id="UP001183176"/>
    </source>
</evidence>
<feature type="region of interest" description="Disordered" evidence="1">
    <location>
        <begin position="1"/>
        <end position="20"/>
    </location>
</feature>
<dbReference type="EMBL" id="JAVREH010000013">
    <property type="protein sequence ID" value="MDT0262069.1"/>
    <property type="molecule type" value="Genomic_DNA"/>
</dbReference>
<feature type="region of interest" description="Disordered" evidence="1">
    <location>
        <begin position="96"/>
        <end position="126"/>
    </location>
</feature>
<evidence type="ECO:0000256" key="1">
    <source>
        <dbReference type="SAM" id="MobiDB-lite"/>
    </source>
</evidence>
<reference evidence="3" key="1">
    <citation type="submission" date="2023-07" db="EMBL/GenBank/DDBJ databases">
        <title>30 novel species of actinomycetes from the DSMZ collection.</title>
        <authorList>
            <person name="Nouioui I."/>
        </authorList>
    </citation>
    <scope>NUCLEOTIDE SEQUENCE [LARGE SCALE GENOMIC DNA]</scope>
    <source>
        <strain evidence="3">DSM 44399</strain>
    </source>
</reference>
<sequence>MAVSISTGVGSPAVRSRRHTSAIRRRYAPLLAAVQPITTPPNSPVIEVNAFTTLATLAERCGQLVLHWSRSGMDTFLVLDEGTTYRYRTGAADDVATTQHLGHPSTPAARTTNTGLPTLPLTLRGK</sequence>
<keyword evidence="3" id="KW-1185">Reference proteome</keyword>
<protein>
    <submittedName>
        <fullName evidence="2">DUF5305 family protein</fullName>
    </submittedName>
</protein>
<evidence type="ECO:0000313" key="2">
    <source>
        <dbReference type="EMBL" id="MDT0262069.1"/>
    </source>
</evidence>
<proteinExistence type="predicted"/>
<name>A0ABU2JC72_9ACTN</name>
<feature type="compositionally biased region" description="Low complexity" evidence="1">
    <location>
        <begin position="110"/>
        <end position="126"/>
    </location>
</feature>
<dbReference type="Proteomes" id="UP001183176">
    <property type="component" value="Unassembled WGS sequence"/>
</dbReference>
<gene>
    <name evidence="2" type="ORF">RM423_11740</name>
</gene>